<dbReference type="InterPro" id="IPR000644">
    <property type="entry name" value="CBS_dom"/>
</dbReference>
<dbReference type="PANTHER" id="PTHR43080:SF2">
    <property type="entry name" value="CBS DOMAIN-CONTAINING PROTEIN"/>
    <property type="match status" value="1"/>
</dbReference>
<organism evidence="4 5">
    <name type="scientific">Nitrospira tepida</name>
    <dbReference type="NCBI Taxonomy" id="2973512"/>
    <lineage>
        <taxon>Bacteria</taxon>
        <taxon>Pseudomonadati</taxon>
        <taxon>Nitrospirota</taxon>
        <taxon>Nitrospiria</taxon>
        <taxon>Nitrospirales</taxon>
        <taxon>Nitrospiraceae</taxon>
        <taxon>Nitrospira</taxon>
    </lineage>
</organism>
<dbReference type="Proteomes" id="UP001179121">
    <property type="component" value="Chromosome"/>
</dbReference>
<dbReference type="RefSeq" id="WP_289271292.1">
    <property type="nucleotide sequence ID" value="NZ_OX365700.1"/>
</dbReference>
<dbReference type="PROSITE" id="PS51371">
    <property type="entry name" value="CBS"/>
    <property type="match status" value="2"/>
</dbReference>
<dbReference type="AlphaFoldDB" id="A0AA86N3A0"/>
<reference evidence="4" key="1">
    <citation type="submission" date="2022-10" db="EMBL/GenBank/DDBJ databases">
        <authorList>
            <person name="Koch H."/>
        </authorList>
    </citation>
    <scope>NUCLEOTIDE SEQUENCE</scope>
    <source>
        <strain evidence="4">DNF</strain>
    </source>
</reference>
<evidence type="ECO:0000259" key="3">
    <source>
        <dbReference type="PROSITE" id="PS51371"/>
    </source>
</evidence>
<dbReference type="Pfam" id="PF00571">
    <property type="entry name" value="CBS"/>
    <property type="match status" value="2"/>
</dbReference>
<protein>
    <submittedName>
        <fullName evidence="4">PolyA polymerase family protein</fullName>
    </submittedName>
</protein>
<sequence>MRATEYMVKACDPKTLTVHSLMQDAVYTVGPQTNGVRIADILSEHGFGSVPVVDDEWTLLGLVTEFDLLRALQEGKNLRDVTAREVMTPHVITVHEEMPVMDLIALLQERHLIRVPVVQGKKLIGIVARRDVLFGYVKATATYWP</sequence>
<evidence type="ECO:0000313" key="5">
    <source>
        <dbReference type="Proteomes" id="UP001179121"/>
    </source>
</evidence>
<keyword evidence="1 2" id="KW-0129">CBS domain</keyword>
<evidence type="ECO:0000256" key="1">
    <source>
        <dbReference type="ARBA" id="ARBA00023122"/>
    </source>
</evidence>
<dbReference type="PANTHER" id="PTHR43080">
    <property type="entry name" value="CBS DOMAIN-CONTAINING PROTEIN CBSX3, MITOCHONDRIAL"/>
    <property type="match status" value="1"/>
</dbReference>
<gene>
    <name evidence="4" type="ORF">DNFV4_04308</name>
</gene>
<evidence type="ECO:0000256" key="2">
    <source>
        <dbReference type="PROSITE-ProRule" id="PRU00703"/>
    </source>
</evidence>
<dbReference type="SUPFAM" id="SSF54631">
    <property type="entry name" value="CBS-domain pair"/>
    <property type="match status" value="1"/>
</dbReference>
<keyword evidence="5" id="KW-1185">Reference proteome</keyword>
<dbReference type="SMART" id="SM00116">
    <property type="entry name" value="CBS"/>
    <property type="match status" value="2"/>
</dbReference>
<feature type="domain" description="CBS" evidence="3">
    <location>
        <begin position="22"/>
        <end position="81"/>
    </location>
</feature>
<accession>A0AA86N3A0</accession>
<name>A0AA86N3A0_9BACT</name>
<dbReference type="EMBL" id="OX365700">
    <property type="protein sequence ID" value="CAI4033866.1"/>
    <property type="molecule type" value="Genomic_DNA"/>
</dbReference>
<feature type="domain" description="CBS" evidence="3">
    <location>
        <begin position="87"/>
        <end position="142"/>
    </location>
</feature>
<proteinExistence type="predicted"/>
<dbReference type="InterPro" id="IPR046342">
    <property type="entry name" value="CBS_dom_sf"/>
</dbReference>
<dbReference type="InterPro" id="IPR051257">
    <property type="entry name" value="Diverse_CBS-Domain"/>
</dbReference>
<dbReference type="Gene3D" id="3.10.580.10">
    <property type="entry name" value="CBS-domain"/>
    <property type="match status" value="1"/>
</dbReference>
<dbReference type="KEGG" id="nti:DNFV4_04308"/>
<evidence type="ECO:0000313" key="4">
    <source>
        <dbReference type="EMBL" id="CAI4033866.1"/>
    </source>
</evidence>